<accession>A0ABW4ZWW8</accession>
<feature type="transmembrane region" description="Helical" evidence="8">
    <location>
        <begin position="56"/>
        <end position="78"/>
    </location>
</feature>
<evidence type="ECO:0000256" key="1">
    <source>
        <dbReference type="ARBA" id="ARBA00004651"/>
    </source>
</evidence>
<dbReference type="RefSeq" id="WP_386045499.1">
    <property type="nucleotide sequence ID" value="NZ_JBHUIO010000005.1"/>
</dbReference>
<keyword evidence="10" id="KW-1185">Reference proteome</keyword>
<dbReference type="InterPro" id="IPR037185">
    <property type="entry name" value="EmrE-like"/>
</dbReference>
<evidence type="ECO:0000256" key="8">
    <source>
        <dbReference type="SAM" id="Phobius"/>
    </source>
</evidence>
<gene>
    <name evidence="9" type="ORF">ACFSOY_08080</name>
</gene>
<name>A0ABW4ZWW8_9BACL</name>
<reference evidence="10" key="1">
    <citation type="journal article" date="2019" name="Int. J. Syst. Evol. Microbiol.">
        <title>The Global Catalogue of Microorganisms (GCM) 10K type strain sequencing project: providing services to taxonomists for standard genome sequencing and annotation.</title>
        <authorList>
            <consortium name="The Broad Institute Genomics Platform"/>
            <consortium name="The Broad Institute Genome Sequencing Center for Infectious Disease"/>
            <person name="Wu L."/>
            <person name="Ma J."/>
        </authorList>
    </citation>
    <scope>NUCLEOTIDE SEQUENCE [LARGE SCALE GENOMIC DNA]</scope>
    <source>
        <strain evidence="10">CGMCC 1.13574</strain>
    </source>
</reference>
<evidence type="ECO:0000313" key="10">
    <source>
        <dbReference type="Proteomes" id="UP001597343"/>
    </source>
</evidence>
<evidence type="ECO:0000256" key="7">
    <source>
        <dbReference type="RuleBase" id="RU003942"/>
    </source>
</evidence>
<sequence>MAWVYLILAGICEVIGVAGINRINQKKNWSSYAILILGFSFSFGFLTLAMESLPMSTAYAVWTGTGTVGSVVVGMLLYGESKDWRRMLYMSMVLAAAVGLKLIA</sequence>
<evidence type="ECO:0000256" key="2">
    <source>
        <dbReference type="ARBA" id="ARBA00022448"/>
    </source>
</evidence>
<comment type="subcellular location">
    <subcellularLocation>
        <location evidence="1 7">Cell membrane</location>
        <topology evidence="1 7">Multi-pass membrane protein</topology>
    </subcellularLocation>
</comment>
<dbReference type="Proteomes" id="UP001597343">
    <property type="component" value="Unassembled WGS sequence"/>
</dbReference>
<keyword evidence="2" id="KW-0813">Transport</keyword>
<keyword evidence="6 8" id="KW-0472">Membrane</keyword>
<dbReference type="PANTHER" id="PTHR30561:SF0">
    <property type="entry name" value="GUANIDINIUM EXPORTER"/>
    <property type="match status" value="1"/>
</dbReference>
<dbReference type="SUPFAM" id="SSF103481">
    <property type="entry name" value="Multidrug resistance efflux transporter EmrE"/>
    <property type="match status" value="1"/>
</dbReference>
<feature type="transmembrane region" description="Helical" evidence="8">
    <location>
        <begin position="31"/>
        <end position="50"/>
    </location>
</feature>
<keyword evidence="4 7" id="KW-0812">Transmembrane</keyword>
<keyword evidence="5 8" id="KW-1133">Transmembrane helix</keyword>
<dbReference type="InterPro" id="IPR000390">
    <property type="entry name" value="Small_drug/metabolite_transptr"/>
</dbReference>
<protein>
    <submittedName>
        <fullName evidence="9">DMT family transporter</fullName>
    </submittedName>
</protein>
<comment type="similarity">
    <text evidence="7">Belongs to the drug/metabolite transporter (DMT) superfamily. Small multidrug resistance (SMR) (TC 2.A.7.1) family.</text>
</comment>
<evidence type="ECO:0000256" key="6">
    <source>
        <dbReference type="ARBA" id="ARBA00023136"/>
    </source>
</evidence>
<keyword evidence="3" id="KW-1003">Cell membrane</keyword>
<dbReference type="Gene3D" id="1.10.3730.20">
    <property type="match status" value="1"/>
</dbReference>
<evidence type="ECO:0000256" key="3">
    <source>
        <dbReference type="ARBA" id="ARBA00022475"/>
    </source>
</evidence>
<evidence type="ECO:0000256" key="5">
    <source>
        <dbReference type="ARBA" id="ARBA00022989"/>
    </source>
</evidence>
<evidence type="ECO:0000313" key="9">
    <source>
        <dbReference type="EMBL" id="MFD2169951.1"/>
    </source>
</evidence>
<evidence type="ECO:0000256" key="4">
    <source>
        <dbReference type="ARBA" id="ARBA00022692"/>
    </source>
</evidence>
<dbReference type="Pfam" id="PF00893">
    <property type="entry name" value="Multi_Drug_Res"/>
    <property type="match status" value="1"/>
</dbReference>
<dbReference type="InterPro" id="IPR045324">
    <property type="entry name" value="Small_multidrug_res"/>
</dbReference>
<dbReference type="PANTHER" id="PTHR30561">
    <property type="entry name" value="SMR FAMILY PROTON-DEPENDENT DRUG EFFLUX TRANSPORTER SUGE"/>
    <property type="match status" value="1"/>
</dbReference>
<feature type="transmembrane region" description="Helical" evidence="8">
    <location>
        <begin position="6"/>
        <end position="24"/>
    </location>
</feature>
<dbReference type="EMBL" id="JBHUIO010000005">
    <property type="protein sequence ID" value="MFD2169951.1"/>
    <property type="molecule type" value="Genomic_DNA"/>
</dbReference>
<comment type="caution">
    <text evidence="9">The sequence shown here is derived from an EMBL/GenBank/DDBJ whole genome shotgun (WGS) entry which is preliminary data.</text>
</comment>
<organism evidence="9 10">
    <name type="scientific">Tumebacillus lipolyticus</name>
    <dbReference type="NCBI Taxonomy" id="1280370"/>
    <lineage>
        <taxon>Bacteria</taxon>
        <taxon>Bacillati</taxon>
        <taxon>Bacillota</taxon>
        <taxon>Bacilli</taxon>
        <taxon>Bacillales</taxon>
        <taxon>Alicyclobacillaceae</taxon>
        <taxon>Tumebacillus</taxon>
    </lineage>
</organism>
<proteinExistence type="inferred from homology"/>